<reference evidence="1" key="2">
    <citation type="submission" date="2020-09" db="EMBL/GenBank/DDBJ databases">
        <authorList>
            <person name="Sun Q."/>
            <person name="Ohkuma M."/>
        </authorList>
    </citation>
    <scope>NUCLEOTIDE SEQUENCE</scope>
    <source>
        <strain evidence="1">JCM 31311</strain>
    </source>
</reference>
<keyword evidence="2" id="KW-1185">Reference proteome</keyword>
<gene>
    <name evidence="1" type="ORF">GCM10008957_32420</name>
</gene>
<evidence type="ECO:0000313" key="2">
    <source>
        <dbReference type="Proteomes" id="UP000603865"/>
    </source>
</evidence>
<organism evidence="1 2">
    <name type="scientific">Deinococcus ruber</name>
    <dbReference type="NCBI Taxonomy" id="1848197"/>
    <lineage>
        <taxon>Bacteria</taxon>
        <taxon>Thermotogati</taxon>
        <taxon>Deinococcota</taxon>
        <taxon>Deinococci</taxon>
        <taxon>Deinococcales</taxon>
        <taxon>Deinococcaceae</taxon>
        <taxon>Deinococcus</taxon>
    </lineage>
</organism>
<accession>A0A918CBU3</accession>
<dbReference type="AlphaFoldDB" id="A0A918CBU3"/>
<dbReference type="Proteomes" id="UP000603865">
    <property type="component" value="Unassembled WGS sequence"/>
</dbReference>
<proteinExistence type="predicted"/>
<dbReference type="EMBL" id="BMQL01000020">
    <property type="protein sequence ID" value="GGR17303.1"/>
    <property type="molecule type" value="Genomic_DNA"/>
</dbReference>
<comment type="caution">
    <text evidence="1">The sequence shown here is derived from an EMBL/GenBank/DDBJ whole genome shotgun (WGS) entry which is preliminary data.</text>
</comment>
<sequence>MLTGAIAPVSSGPALWERAILAKYALSWPRHLELHVHEVSQDVPSLRVSVSARYRPAKALSLQRCTERLRRASPALPAAVLHAAAQCCEPTRPLLTPEVVVRGHLHDLAFGEAWEHEQGAHFFTSDIPLARQHQLLMNDGYVSPAQARTFYDHRFSRRDASLSSLSPQAPRWSRAVLAQLDQLRTDASHLSRTLWQDGLLLRCRRDATCFSASALTRTSTRDGMAILAEQLHDRLNEVGTPLLLYRMYTLEFTSLQELGRNLRAICALDHLARQALSLLRTLEASSC</sequence>
<protein>
    <submittedName>
        <fullName evidence="1">Uncharacterized protein</fullName>
    </submittedName>
</protein>
<name>A0A918CBU3_9DEIO</name>
<reference evidence="1" key="1">
    <citation type="journal article" date="2014" name="Int. J. Syst. Evol. Microbiol.">
        <title>Complete genome sequence of Corynebacterium casei LMG S-19264T (=DSM 44701T), isolated from a smear-ripened cheese.</title>
        <authorList>
            <consortium name="US DOE Joint Genome Institute (JGI-PGF)"/>
            <person name="Walter F."/>
            <person name="Albersmeier A."/>
            <person name="Kalinowski J."/>
            <person name="Ruckert C."/>
        </authorList>
    </citation>
    <scope>NUCLEOTIDE SEQUENCE</scope>
    <source>
        <strain evidence="1">JCM 31311</strain>
    </source>
</reference>
<evidence type="ECO:0000313" key="1">
    <source>
        <dbReference type="EMBL" id="GGR17303.1"/>
    </source>
</evidence>